<name>A0A4Z0GVL1_9BACI</name>
<dbReference type="RefSeq" id="WP_135328628.1">
    <property type="nucleotide sequence ID" value="NZ_SRJC01000008.1"/>
</dbReference>
<sequence>MKKDVDDYLQEGIYGPKEINPSERRKYLGTLRERIVLVLTNGQLVQGQGLAEMEQAMKEHPDAKLLLDRQVSYRFRKPYRQLANEQGIQHTTVDNQEVETEIGAVLAVDYAIEKEDITVEEKPPQQEEKPGFWKSLFGRS</sequence>
<keyword evidence="3" id="KW-1185">Reference proteome</keyword>
<organism evidence="2 3">
    <name type="scientific">Halobacillus salinus</name>
    <dbReference type="NCBI Taxonomy" id="192814"/>
    <lineage>
        <taxon>Bacteria</taxon>
        <taxon>Bacillati</taxon>
        <taxon>Bacillota</taxon>
        <taxon>Bacilli</taxon>
        <taxon>Bacillales</taxon>
        <taxon>Bacillaceae</taxon>
        <taxon>Halobacillus</taxon>
    </lineage>
</organism>
<dbReference type="STRING" id="192814.GCA_900166575_00151"/>
<evidence type="ECO:0000313" key="2">
    <source>
        <dbReference type="EMBL" id="TGB01012.1"/>
    </source>
</evidence>
<evidence type="ECO:0000256" key="1">
    <source>
        <dbReference type="SAM" id="MobiDB-lite"/>
    </source>
</evidence>
<dbReference type="Pfam" id="PF07997">
    <property type="entry name" value="DUF1694"/>
    <property type="match status" value="1"/>
</dbReference>
<accession>A0A4Z0GVL1</accession>
<feature type="region of interest" description="Disordered" evidence="1">
    <location>
        <begin position="118"/>
        <end position="140"/>
    </location>
</feature>
<dbReference type="Proteomes" id="UP000297982">
    <property type="component" value="Unassembled WGS sequence"/>
</dbReference>
<gene>
    <name evidence="2" type="ORF">E4663_17835</name>
</gene>
<dbReference type="Gene3D" id="3.30.1330.30">
    <property type="match status" value="1"/>
</dbReference>
<comment type="caution">
    <text evidence="2">The sequence shown here is derived from an EMBL/GenBank/DDBJ whole genome shotgun (WGS) entry which is preliminary data.</text>
</comment>
<dbReference type="InterPro" id="IPR029064">
    <property type="entry name" value="Ribosomal_eL30-like_sf"/>
</dbReference>
<evidence type="ECO:0000313" key="3">
    <source>
        <dbReference type="Proteomes" id="UP000297982"/>
    </source>
</evidence>
<dbReference type="PIRSF" id="PIRSF034303">
    <property type="entry name" value="DUF1694"/>
    <property type="match status" value="1"/>
</dbReference>
<dbReference type="InterPro" id="IPR012543">
    <property type="entry name" value="DUF1694"/>
</dbReference>
<protein>
    <submittedName>
        <fullName evidence="2">DUF1694 domain-containing protein</fullName>
    </submittedName>
</protein>
<reference evidence="2 3" key="1">
    <citation type="journal article" date="2003" name="Int. J. Syst. Evol. Microbiol.">
        <title>Halobacillus salinus sp. nov., isolated from a salt lake on the coast of the East Sea in Korea.</title>
        <authorList>
            <person name="Yoon J.H."/>
            <person name="Kang K.H."/>
            <person name="Park Y.H."/>
        </authorList>
    </citation>
    <scope>NUCLEOTIDE SEQUENCE [LARGE SCALE GENOMIC DNA]</scope>
    <source>
        <strain evidence="2 3">HSL-3</strain>
    </source>
</reference>
<proteinExistence type="predicted"/>
<feature type="compositionally biased region" description="Basic and acidic residues" evidence="1">
    <location>
        <begin position="118"/>
        <end position="131"/>
    </location>
</feature>
<dbReference type="AlphaFoldDB" id="A0A4Z0GVL1"/>
<dbReference type="EMBL" id="SRJC01000008">
    <property type="protein sequence ID" value="TGB01012.1"/>
    <property type="molecule type" value="Genomic_DNA"/>
</dbReference>
<dbReference type="SUPFAM" id="SSF160515">
    <property type="entry name" value="YueI-like"/>
    <property type="match status" value="1"/>
</dbReference>